<dbReference type="Proteomes" id="UP000658997">
    <property type="component" value="Unassembled WGS sequence"/>
</dbReference>
<keyword evidence="1" id="KW-0175">Coiled coil</keyword>
<evidence type="ECO:0000313" key="6">
    <source>
        <dbReference type="Proteomes" id="UP000179920"/>
    </source>
</evidence>
<name>A0A1K0GTN2_9BASI</name>
<dbReference type="AlphaFoldDB" id="A0A1K0GTN2"/>
<evidence type="ECO:0000313" key="4">
    <source>
        <dbReference type="EMBL" id="SAM83798.1"/>
    </source>
</evidence>
<dbReference type="EMBL" id="LT558127">
    <property type="protein sequence ID" value="SAM83798.1"/>
    <property type="molecule type" value="Genomic_DNA"/>
</dbReference>
<reference evidence="4" key="2">
    <citation type="submission" date="2016-04" db="EMBL/GenBank/DDBJ databases">
        <authorList>
            <person name="Evans L.H."/>
            <person name="Alamgir A."/>
            <person name="Owens N."/>
            <person name="Weber N.D."/>
            <person name="Virtaneva K."/>
            <person name="Barbian K."/>
            <person name="Babar A."/>
            <person name="Rosenke K."/>
        </authorList>
    </citation>
    <scope>NUCLEOTIDE SEQUENCE</scope>
    <source>
        <strain evidence="4">UB2112</strain>
    </source>
</reference>
<evidence type="ECO:0000313" key="5">
    <source>
        <dbReference type="EMBL" id="SYW80460.1"/>
    </source>
</evidence>
<feature type="region of interest" description="Disordered" evidence="2">
    <location>
        <begin position="1"/>
        <end position="47"/>
    </location>
</feature>
<dbReference type="OrthoDB" id="3260408at2759"/>
<evidence type="ECO:0000256" key="3">
    <source>
        <dbReference type="SAM" id="Phobius"/>
    </source>
</evidence>
<gene>
    <name evidence="5" type="ORF">UBRO2_03728</name>
    <name evidence="4" type="ORF">UBRO_06504</name>
</gene>
<keyword evidence="3" id="KW-0472">Membrane</keyword>
<dbReference type="EMBL" id="ULHB01000074">
    <property type="protein sequence ID" value="SYW80460.1"/>
    <property type="molecule type" value="Genomic_DNA"/>
</dbReference>
<keyword evidence="7" id="KW-1185">Reference proteome</keyword>
<proteinExistence type="predicted"/>
<dbReference type="Proteomes" id="UP000179920">
    <property type="component" value="Chromosome XI"/>
</dbReference>
<keyword evidence="3" id="KW-0812">Transmembrane</keyword>
<feature type="transmembrane region" description="Helical" evidence="3">
    <location>
        <begin position="56"/>
        <end position="75"/>
    </location>
</feature>
<evidence type="ECO:0000313" key="7">
    <source>
        <dbReference type="Proteomes" id="UP000658997"/>
    </source>
</evidence>
<reference evidence="6" key="1">
    <citation type="submission" date="2016-04" db="EMBL/GenBank/DDBJ databases">
        <authorList>
            <person name="Guldener U."/>
            <person name="Guldener U."/>
        </authorList>
    </citation>
    <scope>NUCLEOTIDE SEQUENCE [LARGE SCALE GENOMIC DNA]</scope>
    <source>
        <strain evidence="6">UB2112</strain>
    </source>
</reference>
<reference evidence="5" key="3">
    <citation type="submission" date="2018-08" db="EMBL/GenBank/DDBJ databases">
        <authorList>
            <person name="Guldener U."/>
        </authorList>
    </citation>
    <scope>NUCLEOTIDE SEQUENCE</scope>
    <source>
        <strain evidence="5">UB2</strain>
    </source>
</reference>
<sequence length="1039" mass="108541">MSARQGQVKPGASDRASIPTPSVKFPLNDKPGPLSTRKQQRYATAKPKQSRGFSGWLISFGTRATIFYLIFAALWTCPSRPFAFDYSAKDPRPVCRNLAQAHHQLAPIVIPYIRLAQKKAEPYTRPVIQAATPWVKRANKVARPIYREADKRGRLIWKKRIDPARRRALKKARKRIDPYVQQAHSYHKRNVQPHINTAHKAVKPYHDIYQRDVSPYVDRAYQYSLQSPSVSYTFYMDKVHPRVVHAIKQVYSFFVNHVGPAVRRFYSLYIRPQLDLLIAKVYQRKAHYLGSDAIKTAQSEMKQAAKEADKHAKESVKKAEQDAIKAQIHPSLLDRVKQAKDAVVDSATGKETDPVKVAQLDAELDAEEGKTNDLLQVWENGMTDLIEKEYKLAVDRIADLRNKRLADLPDRFGLINEAFAEDTVALILNRVERGLRKLAVKPSDSNAELKQKLAAGNKLVDQQIAKFDQATLDTKAHISAFYEELLQQERQAIETSSAEVRRYAAAAKEAYDDIMRDAKFSATMDEWQGWDLGVRKRASMFAEELAAVQSNKKAVSTASGAVDLRKEAPDMQEEIDSLRNWTDKLHKAARKELIAYCDTSLAQLGGEGVAAKISDVTDRLAEQASRISTDAAAGMLGAVGAARSKLGLGEPASEGYVARAKSYLASGTGSGSSFDDYINSLNANVAAAGSSVSSVAAQASSSIASAVGSSSTPAVARASAAVADAASGVAANVQAATGKATDAAASAASSASSAASKASRSAASALGASPTPETLEDYTEEVKDNVNAAAGKMGGVAQAATSSASSLASVASKSAGDVVGAGASSASSAASVVYASASSAAQSGASSASSAASVVSKSVSSAAAPGASSAPFLASVASRSVGSAAAEGASSASTLASVVSKSAGSAAASGVSSASSLASAASKSVDSAAASGASSASSLASAASRSAASAVGASSSPSTFADRVEDLQDSASIIYGSAGVIYGSAASSASSIASKAGRSVASAVGASPTPETLEDYVEDAKDAAQSIASKVASVAHVEL</sequence>
<protein>
    <submittedName>
        <fullName evidence="4">Uncharacterized protein</fullName>
    </submittedName>
</protein>
<keyword evidence="3" id="KW-1133">Transmembrane helix</keyword>
<accession>A0A1K0GTN2</accession>
<evidence type="ECO:0000256" key="2">
    <source>
        <dbReference type="SAM" id="MobiDB-lite"/>
    </source>
</evidence>
<evidence type="ECO:0000256" key="1">
    <source>
        <dbReference type="SAM" id="Coils"/>
    </source>
</evidence>
<feature type="coiled-coil region" evidence="1">
    <location>
        <begin position="294"/>
        <end position="322"/>
    </location>
</feature>
<organism evidence="4 6">
    <name type="scientific">Ustilago bromivora</name>
    <dbReference type="NCBI Taxonomy" id="307758"/>
    <lineage>
        <taxon>Eukaryota</taxon>
        <taxon>Fungi</taxon>
        <taxon>Dikarya</taxon>
        <taxon>Basidiomycota</taxon>
        <taxon>Ustilaginomycotina</taxon>
        <taxon>Ustilaginomycetes</taxon>
        <taxon>Ustilaginales</taxon>
        <taxon>Ustilaginaceae</taxon>
        <taxon>Ustilago</taxon>
    </lineage>
</organism>